<protein>
    <recommendedName>
        <fullName evidence="2">HEAT repeat domain-containing protein</fullName>
    </recommendedName>
</protein>
<dbReference type="EMBL" id="KF900813">
    <property type="protein sequence ID" value="AIF07797.1"/>
    <property type="molecule type" value="Genomic_DNA"/>
</dbReference>
<reference evidence="1" key="1">
    <citation type="journal article" date="2014" name="Genome Biol. Evol.">
        <title>Pangenome evidence for extensive interdomain horizontal transfer affecting lineage core and shell genes in uncultured planktonic thaumarchaeota and euryarchaeota.</title>
        <authorList>
            <person name="Deschamps P."/>
            <person name="Zivanovic Y."/>
            <person name="Moreira D."/>
            <person name="Rodriguez-Valera F."/>
            <person name="Lopez-Garcia P."/>
        </authorList>
    </citation>
    <scope>NUCLEOTIDE SEQUENCE</scope>
</reference>
<proteinExistence type="predicted"/>
<accession>A0A075GZS5</accession>
<evidence type="ECO:0000313" key="1">
    <source>
        <dbReference type="EMBL" id="AIF07797.1"/>
    </source>
</evidence>
<dbReference type="AlphaFoldDB" id="A0A075GZS5"/>
<organism evidence="1">
    <name type="scientific">uncultured marine thaumarchaeote KM3_24_H11</name>
    <dbReference type="NCBI Taxonomy" id="1456102"/>
    <lineage>
        <taxon>Archaea</taxon>
        <taxon>Nitrososphaerota</taxon>
        <taxon>environmental samples</taxon>
    </lineage>
</organism>
<evidence type="ECO:0008006" key="2">
    <source>
        <dbReference type="Google" id="ProtNLM"/>
    </source>
</evidence>
<name>A0A075GZS5_9ARCH</name>
<sequence>MENIIKILETGESQKKIEILETLHDTHNLKILQQIISRLNDDSIQVRGEAFNALLLNQNEISKIFN</sequence>